<keyword evidence="2" id="KW-1185">Reference proteome</keyword>
<dbReference type="Proteomes" id="UP001157502">
    <property type="component" value="Chromosome 29"/>
</dbReference>
<evidence type="ECO:0000313" key="2">
    <source>
        <dbReference type="Proteomes" id="UP001157502"/>
    </source>
</evidence>
<sequence length="240" mass="27108">MATGAAPYPSVFMVDTHAAYPPLPPKLKHPGRRGSAVQYLLFLLIALAFCGLAIEACFIYHLYSRNAYEESGSIARSVQDEQDILPPIPVTQRPNPVVLPSKPVAHLTAAPQKDRRDGVLVWNMDEPPLLYGMKYKDGKLVIGKEGYYYVYSKIVFSMVNSSLEHSVCKFTPRYSEQIPITLLQSKKYYPKSDRMSYTTNSYLGGVFHFFENDSIVVRVKHLTQVRISESTENVFGVFMI</sequence>
<gene>
    <name evidence="1" type="ORF">DPEC_G00306330</name>
</gene>
<accession>A0ACC2FE83</accession>
<reference evidence="1" key="1">
    <citation type="submission" date="2021-05" db="EMBL/GenBank/DDBJ databases">
        <authorList>
            <person name="Pan Q."/>
            <person name="Jouanno E."/>
            <person name="Zahm M."/>
            <person name="Klopp C."/>
            <person name="Cabau C."/>
            <person name="Louis A."/>
            <person name="Berthelot C."/>
            <person name="Parey E."/>
            <person name="Roest Crollius H."/>
            <person name="Montfort J."/>
            <person name="Robinson-Rechavi M."/>
            <person name="Bouchez O."/>
            <person name="Lampietro C."/>
            <person name="Lopez Roques C."/>
            <person name="Donnadieu C."/>
            <person name="Postlethwait J."/>
            <person name="Bobe J."/>
            <person name="Dillon D."/>
            <person name="Chandos A."/>
            <person name="von Hippel F."/>
            <person name="Guiguen Y."/>
        </authorList>
    </citation>
    <scope>NUCLEOTIDE SEQUENCE</scope>
    <source>
        <strain evidence="1">YG-Jan2019</strain>
    </source>
</reference>
<organism evidence="1 2">
    <name type="scientific">Dallia pectoralis</name>
    <name type="common">Alaska blackfish</name>
    <dbReference type="NCBI Taxonomy" id="75939"/>
    <lineage>
        <taxon>Eukaryota</taxon>
        <taxon>Metazoa</taxon>
        <taxon>Chordata</taxon>
        <taxon>Craniata</taxon>
        <taxon>Vertebrata</taxon>
        <taxon>Euteleostomi</taxon>
        <taxon>Actinopterygii</taxon>
        <taxon>Neopterygii</taxon>
        <taxon>Teleostei</taxon>
        <taxon>Protacanthopterygii</taxon>
        <taxon>Esociformes</taxon>
        <taxon>Umbridae</taxon>
        <taxon>Dallia</taxon>
    </lineage>
</organism>
<evidence type="ECO:0000313" key="1">
    <source>
        <dbReference type="EMBL" id="KAJ7989612.1"/>
    </source>
</evidence>
<dbReference type="EMBL" id="CM055756">
    <property type="protein sequence ID" value="KAJ7989612.1"/>
    <property type="molecule type" value="Genomic_DNA"/>
</dbReference>
<proteinExistence type="predicted"/>
<protein>
    <submittedName>
        <fullName evidence="1">Uncharacterized protein</fullName>
    </submittedName>
</protein>
<comment type="caution">
    <text evidence="1">The sequence shown here is derived from an EMBL/GenBank/DDBJ whole genome shotgun (WGS) entry which is preliminary data.</text>
</comment>
<name>A0ACC2FE83_DALPE</name>